<feature type="domain" description="MBG" evidence="2">
    <location>
        <begin position="640"/>
        <end position="708"/>
    </location>
</feature>
<organism evidence="3 4">
    <name type="scientific">Autumnicola tepida</name>
    <dbReference type="NCBI Taxonomy" id="3075595"/>
    <lineage>
        <taxon>Bacteria</taxon>
        <taxon>Pseudomonadati</taxon>
        <taxon>Bacteroidota</taxon>
        <taxon>Flavobacteriia</taxon>
        <taxon>Flavobacteriales</taxon>
        <taxon>Flavobacteriaceae</taxon>
        <taxon>Autumnicola</taxon>
    </lineage>
</organism>
<feature type="domain" description="MBG" evidence="2">
    <location>
        <begin position="1921"/>
        <end position="1986"/>
    </location>
</feature>
<feature type="domain" description="MBG" evidence="2">
    <location>
        <begin position="1211"/>
        <end position="1275"/>
    </location>
</feature>
<dbReference type="Pfam" id="PF13573">
    <property type="entry name" value="SprB"/>
    <property type="match status" value="3"/>
</dbReference>
<dbReference type="RefSeq" id="WP_311533867.1">
    <property type="nucleotide sequence ID" value="NZ_JAVRHQ010000004.1"/>
</dbReference>
<evidence type="ECO:0000313" key="3">
    <source>
        <dbReference type="EMBL" id="MDT0642193.1"/>
    </source>
</evidence>
<keyword evidence="4" id="KW-1185">Reference proteome</keyword>
<proteinExistence type="predicted"/>
<keyword evidence="1" id="KW-0732">Signal</keyword>
<dbReference type="InterPro" id="IPR025667">
    <property type="entry name" value="SprB_repeat"/>
</dbReference>
<dbReference type="EMBL" id="JAVRHQ010000004">
    <property type="protein sequence ID" value="MDT0642193.1"/>
    <property type="molecule type" value="Genomic_DNA"/>
</dbReference>
<feature type="domain" description="MBG" evidence="2">
    <location>
        <begin position="1073"/>
        <end position="1134"/>
    </location>
</feature>
<feature type="domain" description="MBG" evidence="2">
    <location>
        <begin position="1637"/>
        <end position="1702"/>
    </location>
</feature>
<dbReference type="NCBIfam" id="TIGR04183">
    <property type="entry name" value="Por_Secre_tail"/>
    <property type="match status" value="1"/>
</dbReference>
<feature type="domain" description="MBG" evidence="2">
    <location>
        <begin position="2063"/>
        <end position="2128"/>
    </location>
</feature>
<evidence type="ECO:0000313" key="4">
    <source>
        <dbReference type="Proteomes" id="UP001262889"/>
    </source>
</evidence>
<evidence type="ECO:0000259" key="2">
    <source>
        <dbReference type="Pfam" id="PF18887"/>
    </source>
</evidence>
<dbReference type="Gene3D" id="2.60.40.2060">
    <property type="match status" value="10"/>
</dbReference>
<comment type="caution">
    <text evidence="3">The sequence shown here is derived from an EMBL/GenBank/DDBJ whole genome shotgun (WGS) entry which is preliminary data.</text>
</comment>
<dbReference type="Gene3D" id="2.60.40.3440">
    <property type="match status" value="1"/>
</dbReference>
<evidence type="ECO:0000256" key="1">
    <source>
        <dbReference type="ARBA" id="ARBA00022729"/>
    </source>
</evidence>
<dbReference type="InterPro" id="IPR043772">
    <property type="entry name" value="MBG_3"/>
</dbReference>
<feature type="domain" description="MBG" evidence="2">
    <location>
        <begin position="1356"/>
        <end position="1418"/>
    </location>
</feature>
<dbReference type="Pfam" id="PF17963">
    <property type="entry name" value="Big_9"/>
    <property type="match status" value="1"/>
</dbReference>
<reference evidence="3 4" key="1">
    <citation type="submission" date="2023-09" db="EMBL/GenBank/DDBJ databases">
        <authorList>
            <person name="Rey-Velasco X."/>
        </authorList>
    </citation>
    <scope>NUCLEOTIDE SEQUENCE [LARGE SCALE GENOMIC DNA]</scope>
    <source>
        <strain evidence="3 4">F363</strain>
    </source>
</reference>
<sequence>MEHKLLSFHFKKLILQLFLPLTILLLYSQHGKAQTTLDFNGDFQSIASFGTSPRTGSIILSDNQSYTLSTVGAGSGLINRFNGNIVMTMSASHSYHSFARTDGSEFSLDKITMFFQFDSPNEATFTGYKDNAIVPGATKIVSSFTMNSSFTIDFTTNPDFKNIDEFRITFPSHPENSASTALESLTYTSVSATVNNPPSFNKGASTDLTVDENSGSTTINDLLAVTDSDTGDNLSWSVSSGPSYGSLDGFPTSTTSNGTSVTPSGLTYKPTAGFYGGDSFKVKIEDGTASDEITVNVKVQQVCELKATISSQTNVSCNGSATGSLTVTATGGGANYSYIWINEKDSSLESSTLGTSSSSNTVTGLKAGTYKVTITDGFGCTATASATITEPSSLLTASAAVDRNVSCNGGIDGGATATATGGNPPYTYSWSNEQNTATIGHYTTYDPVEEKYSPEKAPLPAGTYTVTVTDASGCTDTANITITQPAALSATAAAQTNISCNGGADGSATVSVTGGTKGYSYSWAPSGGNEATATGLSAGNYTVTITDANGCEAKQTFTITEPAVYVVDAPDNVVACGSYSLPELTEGNYYTQPDGEGTALSAEAIITSSQTIYVYGENENGCSDENSFEITINKNDIEEVTFSNDEVVYDGNAHTLSVVGLPEGATVDYDVENTHTNAGSYKITATVSSAHTSCGDRTLTATLTIKKAEAVITADAVQTFTYDGTVKNVSAKLNHSEAELTYSPQQGYTAAGNYPVTISAEETDNYLSASKNVSLEIENAEIEGVTFTDDSFVYDGTTHSIFVKNLPEGASVKYDNNGQINAGDYKVTATVSRENQYDKVLIANIVIKKAEAIITAEAVQNFTYDGSVKNVSAELNHSETELTYSPQQGYTAAGTYSVIISAEETDNYLSASKNVSLEIENAKIEGVVFEDDTFIYDGTAHSIFVENLPEGASVKYDNNGQINAGAYKVTATVSRKNYYDKVLISNLVIKKAEAVITADAVQTFTYDGMVKNVSAELNHSETDLSFSPQQGYTAAGTYPVTISAEETDNYLSASKNVSLVIENAEIEGVVFEDDSFVYDGKTHSIFLENLPEGASVKYDNNGQINAGTYKVTATVSQENYNDLELSANLVIKKAEAIITTEAVQTFTYDGSTKNVTASLNHEETALTYAPAQGYTAAGAYPVTISAEETDNYLSASKDVSLVIEKAEIEGVTFADESFVYDGTTHSIFVKNLPEGAKVKYDNNGQINAGTYKVTATVSRKNYNDLELHADLIIKKAEAIITAEAVQTFTYDGTVKNISAKLNHEETALTYTPAQGFTNAGTYPVTISAEETNNYLSASKNVSLEIKNAAIEGVVFEDDSFVYDGSAHSIFLENLPEGASVTYDTNGQINAGTYKVTATVSRENYNDLELSANLVIKKAEAIITAEAVQAFTYDGSTKNVTASLNHEETALTYAPAQGFTSAGTYPVTISAKETNNYLSASKNVSLEIKNAEIEGVTFADYSFVYDGTAHSIFVKNLPEGATVKYENNGQINAGTYKVTATISQENYNDQVLTANLVIKKAEAVITADATQTFTYDGTVKNVSAILNHEEAQLTFSPQQGYTAAGTYPVTISAEETDNYLSTSKNVSLEIENAEIEGVTFADDSFIYDGTVHSIFVKNLPEGAAVKYDNNGQVNAGTYTVTATVSQENYNDEVLTAELVIKKAEAVITADAVQTFTYDGTVKNVSAKLNHTETDLSYSPQQGYTAAGTYPVKISAEETDNYLSASKNVSLEIKNAEIEGVVFESETFIYNGEVHSLMVTELPEGAKVKYDNNGQINAGTYKVTATVSQENYNDEILTADLVIKKAEAVITAEAMQNFTYDGTVKNISAELNHEETSLTYAPAQSYINAGTYEITVSAEETDNYLSASKDVSLKIENAEIEGVTFADASFVYDNTTHSIFVENLPEGATVKYADNEQVNAGTYKVTATVSQENYNDKILTADLVIKKAEAVITAEAMQNFTYDGTVKNISAELNHEETSLTYAPAQGYINAGTYEVTVSAEETDNYLSASKELSLVIESTEIEGVSLEGATFTYDGQTNSLAVNGLPEGASVTYDNNGQINAGTYKVTATVSQENYNDKVLTADLVINKAVQSISFDDLDNRNLQTDDNFLLNATSSSGLPVTYSYTSENTDPAARVSERGFVRLLAAGTISITATQQGNQNYEAATPVTRTLNILNSTARLNNVVINGTSYSNPSTDIYYLIGCGSDEDQVQIQLEPNRGSSADHAAMFTIETPVPGIYNETIMVTSGDGNASRTYHIKVEKTFDFEDIVVQKFNNVLLVNNNPATNGGYKFESFRWYKNGALIGTGQYFSEGDNAGDALDAQSNYYVEMTTEDGEVLKTCSTVIQLRSSYNVVLSPNPVNAGESLELFADFPKEELATMQLSIHNLNGALIKRMSSNKKITTIELPYNVQVGVYILSIQTSKRSKSLKFIVR</sequence>
<dbReference type="Gene3D" id="2.40.10.10">
    <property type="entry name" value="Trypsin-like serine proteases"/>
    <property type="match status" value="2"/>
</dbReference>
<dbReference type="InterPro" id="IPR043504">
    <property type="entry name" value="Peptidase_S1_PA_chymotrypsin"/>
</dbReference>
<feature type="domain" description="MBG" evidence="2">
    <location>
        <begin position="933"/>
        <end position="992"/>
    </location>
</feature>
<feature type="domain" description="MBG" evidence="2">
    <location>
        <begin position="1787"/>
        <end position="1844"/>
    </location>
</feature>
<gene>
    <name evidence="3" type="ORF">RM553_05040</name>
</gene>
<accession>A0ABU3C7E1</accession>
<feature type="domain" description="MBG" evidence="2">
    <location>
        <begin position="785"/>
        <end position="850"/>
    </location>
</feature>
<name>A0ABU3C7E1_9FLAO</name>
<dbReference type="Proteomes" id="UP001262889">
    <property type="component" value="Unassembled WGS sequence"/>
</dbReference>
<dbReference type="InterPro" id="IPR026444">
    <property type="entry name" value="Secre_tail"/>
</dbReference>
<feature type="domain" description="MBG" evidence="2">
    <location>
        <begin position="1495"/>
        <end position="1560"/>
    </location>
</feature>
<dbReference type="Pfam" id="PF18887">
    <property type="entry name" value="MBG_3"/>
    <property type="match status" value="11"/>
</dbReference>
<protein>
    <submittedName>
        <fullName evidence="3">MBG domain-containing protein</fullName>
    </submittedName>
</protein>